<proteinExistence type="predicted"/>
<name>A0A0L0HRF5_SPIPD</name>
<keyword evidence="2" id="KW-1185">Reference proteome</keyword>
<dbReference type="GeneID" id="27684640"/>
<dbReference type="AlphaFoldDB" id="A0A0L0HRF5"/>
<dbReference type="Pfam" id="PF10294">
    <property type="entry name" value="Methyltransf_16"/>
    <property type="match status" value="1"/>
</dbReference>
<dbReference type="eggNOG" id="ENOG502S63N">
    <property type="taxonomic scope" value="Eukaryota"/>
</dbReference>
<gene>
    <name evidence="1" type="ORF">SPPG_00942</name>
</gene>
<sequence length="280" mass="30863">MEGSVTVAKTSDKEYLYHIVNIPPYRLTIASRLEDTDSDDDFVDPYLFDPSYTLAAATGFSVWEGSVALLSFIHSAQSSEAQEFRRRVLEKREKVVELGSGTGIGGLGVAALGGDVLCTDVESVCDLTRSNIRRNRLEISSERCPTGGWFDSVSVGRGTAGVQPLDWSQPVSAQRKPNDPISASIIIAAETAWLADLAPLFVETVANLLRSGVEVSNCKVCYWAYKERGTEASKIFTTMSNVKRAFHQAGCEVVEIWRERSKEDPDKHVIINTIRQTRLP</sequence>
<reference evidence="1 2" key="1">
    <citation type="submission" date="2009-08" db="EMBL/GenBank/DDBJ databases">
        <title>The Genome Sequence of Spizellomyces punctatus strain DAOM BR117.</title>
        <authorList>
            <consortium name="The Broad Institute Genome Sequencing Platform"/>
            <person name="Russ C."/>
            <person name="Cuomo C."/>
            <person name="Shea T."/>
            <person name="Young S.K."/>
            <person name="Zeng Q."/>
            <person name="Koehrsen M."/>
            <person name="Haas B."/>
            <person name="Borodovsky M."/>
            <person name="Guigo R."/>
            <person name="Alvarado L."/>
            <person name="Berlin A."/>
            <person name="Bochicchio J."/>
            <person name="Borenstein D."/>
            <person name="Chapman S."/>
            <person name="Chen Z."/>
            <person name="Engels R."/>
            <person name="Freedman E."/>
            <person name="Gellesch M."/>
            <person name="Goldberg J."/>
            <person name="Griggs A."/>
            <person name="Gujja S."/>
            <person name="Heiman D."/>
            <person name="Hepburn T."/>
            <person name="Howarth C."/>
            <person name="Jen D."/>
            <person name="Larson L."/>
            <person name="Lewis B."/>
            <person name="Mehta T."/>
            <person name="Park D."/>
            <person name="Pearson M."/>
            <person name="Roberts A."/>
            <person name="Saif S."/>
            <person name="Shenoy N."/>
            <person name="Sisk P."/>
            <person name="Stolte C."/>
            <person name="Sykes S."/>
            <person name="Thomson T."/>
            <person name="Walk T."/>
            <person name="White J."/>
            <person name="Yandava C."/>
            <person name="Burger G."/>
            <person name="Gray M.W."/>
            <person name="Holland P.W.H."/>
            <person name="King N."/>
            <person name="Lang F.B.F."/>
            <person name="Roger A.J."/>
            <person name="Ruiz-Trillo I."/>
            <person name="Lander E."/>
            <person name="Nusbaum C."/>
        </authorList>
    </citation>
    <scope>NUCLEOTIDE SEQUENCE [LARGE SCALE GENOMIC DNA]</scope>
    <source>
        <strain evidence="1 2">DAOM BR117</strain>
    </source>
</reference>
<accession>A0A0L0HRF5</accession>
<evidence type="ECO:0000313" key="2">
    <source>
        <dbReference type="Proteomes" id="UP000053201"/>
    </source>
</evidence>
<dbReference type="VEuPathDB" id="FungiDB:SPPG_00942"/>
<evidence type="ECO:0000313" key="1">
    <source>
        <dbReference type="EMBL" id="KND03459.1"/>
    </source>
</evidence>
<dbReference type="EMBL" id="KQ257451">
    <property type="protein sequence ID" value="KND03459.1"/>
    <property type="molecule type" value="Genomic_DNA"/>
</dbReference>
<dbReference type="PANTHER" id="PTHR14614:SF157">
    <property type="entry name" value="METHYLTRANSFERASE TYPE 12 DOMAIN-CONTAINING PROTEIN"/>
    <property type="match status" value="1"/>
</dbReference>
<dbReference type="OMA" id="MITERAT"/>
<dbReference type="PANTHER" id="PTHR14614">
    <property type="entry name" value="HEPATOCELLULAR CARCINOMA-ASSOCIATED ANTIGEN"/>
    <property type="match status" value="1"/>
</dbReference>
<dbReference type="InterPro" id="IPR019410">
    <property type="entry name" value="Methyltransf_16"/>
</dbReference>
<evidence type="ECO:0008006" key="3">
    <source>
        <dbReference type="Google" id="ProtNLM"/>
    </source>
</evidence>
<dbReference type="STRING" id="645134.A0A0L0HRF5"/>
<dbReference type="Proteomes" id="UP000053201">
    <property type="component" value="Unassembled WGS sequence"/>
</dbReference>
<organism evidence="1 2">
    <name type="scientific">Spizellomyces punctatus (strain DAOM BR117)</name>
    <dbReference type="NCBI Taxonomy" id="645134"/>
    <lineage>
        <taxon>Eukaryota</taxon>
        <taxon>Fungi</taxon>
        <taxon>Fungi incertae sedis</taxon>
        <taxon>Chytridiomycota</taxon>
        <taxon>Chytridiomycota incertae sedis</taxon>
        <taxon>Chytridiomycetes</taxon>
        <taxon>Spizellomycetales</taxon>
        <taxon>Spizellomycetaceae</taxon>
        <taxon>Spizellomyces</taxon>
    </lineage>
</organism>
<dbReference type="InParanoid" id="A0A0L0HRF5"/>
<protein>
    <recommendedName>
        <fullName evidence="3">Methyltransferase small domain-containing protein</fullName>
    </recommendedName>
</protein>
<dbReference type="SUPFAM" id="SSF53335">
    <property type="entry name" value="S-adenosyl-L-methionine-dependent methyltransferases"/>
    <property type="match status" value="1"/>
</dbReference>
<dbReference type="OrthoDB" id="407325at2759"/>
<dbReference type="RefSeq" id="XP_016611498.1">
    <property type="nucleotide sequence ID" value="XM_016749269.1"/>
</dbReference>
<dbReference type="InterPro" id="IPR029063">
    <property type="entry name" value="SAM-dependent_MTases_sf"/>
</dbReference>
<dbReference type="Gene3D" id="3.40.50.150">
    <property type="entry name" value="Vaccinia Virus protein VP39"/>
    <property type="match status" value="1"/>
</dbReference>